<organism evidence="3 4">
    <name type="scientific">Ensete ventricosum</name>
    <name type="common">Abyssinian banana</name>
    <name type="synonym">Musa ensete</name>
    <dbReference type="NCBI Taxonomy" id="4639"/>
    <lineage>
        <taxon>Eukaryota</taxon>
        <taxon>Viridiplantae</taxon>
        <taxon>Streptophyta</taxon>
        <taxon>Embryophyta</taxon>
        <taxon>Tracheophyta</taxon>
        <taxon>Spermatophyta</taxon>
        <taxon>Magnoliopsida</taxon>
        <taxon>Liliopsida</taxon>
        <taxon>Zingiberales</taxon>
        <taxon>Musaceae</taxon>
        <taxon>Ensete</taxon>
    </lineage>
</organism>
<feature type="compositionally biased region" description="Basic and acidic residues" evidence="1">
    <location>
        <begin position="176"/>
        <end position="186"/>
    </location>
</feature>
<dbReference type="AlphaFoldDB" id="A0A426XLD9"/>
<evidence type="ECO:0000259" key="2">
    <source>
        <dbReference type="Pfam" id="PF03732"/>
    </source>
</evidence>
<evidence type="ECO:0000313" key="4">
    <source>
        <dbReference type="Proteomes" id="UP000287651"/>
    </source>
</evidence>
<feature type="region of interest" description="Disordered" evidence="1">
    <location>
        <begin position="102"/>
        <end position="154"/>
    </location>
</feature>
<comment type="caution">
    <text evidence="3">The sequence shown here is derived from an EMBL/GenBank/DDBJ whole genome shotgun (WGS) entry which is preliminary data.</text>
</comment>
<sequence>MVDPLTIRTPHPHLSHIAWPHWIVSKSESMSGVGVASISPVERAGAPTWSATRLTTDDCQHNRGPTAWRSRRNGPTSLWHPRQQAVGDLTERVRQADQLAAPLIASRRKHGRPNATGRPTYSTPDNPFNRLEEINHSVPRGGAHPQEPDTLSLDSTDSLRVQLWRVSKRLDKVHKEVTKSKQEASESSKCGSPFAPEIQDKPIPTSFRLPALESYDGSSDPTEHVAAFRAHMALYDSSDALMCQVFPTTLRGPARMWYSRLRPASIFSFDQLTKELEQNFLASARPKPIIASLLGIAQGREEPLAQFINRFAGSFELYNSKVQDSPPELRGFLGVIPNFGRIRERAFARVGSKTPRSNSEAAWESSQTLVVYERFGHRARIAAFESFGA</sequence>
<dbReference type="Pfam" id="PF03732">
    <property type="entry name" value="Retrotrans_gag"/>
    <property type="match status" value="1"/>
</dbReference>
<accession>A0A426XLD9</accession>
<evidence type="ECO:0000313" key="3">
    <source>
        <dbReference type="EMBL" id="RRT40250.1"/>
    </source>
</evidence>
<dbReference type="Proteomes" id="UP000287651">
    <property type="component" value="Unassembled WGS sequence"/>
</dbReference>
<evidence type="ECO:0000256" key="1">
    <source>
        <dbReference type="SAM" id="MobiDB-lite"/>
    </source>
</evidence>
<dbReference type="EMBL" id="AMZH03019527">
    <property type="protein sequence ID" value="RRT40250.1"/>
    <property type="molecule type" value="Genomic_DNA"/>
</dbReference>
<protein>
    <recommendedName>
        <fullName evidence="2">Retrotransposon gag domain-containing protein</fullName>
    </recommendedName>
</protein>
<dbReference type="PANTHER" id="PTHR33223">
    <property type="entry name" value="CCHC-TYPE DOMAIN-CONTAINING PROTEIN"/>
    <property type="match status" value="1"/>
</dbReference>
<feature type="domain" description="Retrotransposon gag" evidence="2">
    <location>
        <begin position="245"/>
        <end position="312"/>
    </location>
</feature>
<proteinExistence type="predicted"/>
<feature type="region of interest" description="Disordered" evidence="1">
    <location>
        <begin position="56"/>
        <end position="80"/>
    </location>
</feature>
<name>A0A426XLD9_ENSVE</name>
<gene>
    <name evidence="3" type="ORF">B296_00046107</name>
</gene>
<feature type="compositionally biased region" description="Polar residues" evidence="1">
    <location>
        <begin position="117"/>
        <end position="126"/>
    </location>
</feature>
<dbReference type="InterPro" id="IPR005162">
    <property type="entry name" value="Retrotrans_gag_dom"/>
</dbReference>
<dbReference type="PANTHER" id="PTHR33223:SF10">
    <property type="entry name" value="AMINOTRANSFERASE-LIKE PLANT MOBILE DOMAIN-CONTAINING PROTEIN"/>
    <property type="match status" value="1"/>
</dbReference>
<feature type="region of interest" description="Disordered" evidence="1">
    <location>
        <begin position="176"/>
        <end position="202"/>
    </location>
</feature>
<reference evidence="3 4" key="1">
    <citation type="journal article" date="2014" name="Agronomy (Basel)">
        <title>A Draft Genome Sequence for Ensete ventricosum, the Drought-Tolerant Tree Against Hunger.</title>
        <authorList>
            <person name="Harrison J."/>
            <person name="Moore K.A."/>
            <person name="Paszkiewicz K."/>
            <person name="Jones T."/>
            <person name="Grant M."/>
            <person name="Ambacheew D."/>
            <person name="Muzemil S."/>
            <person name="Studholme D.J."/>
        </authorList>
    </citation>
    <scope>NUCLEOTIDE SEQUENCE [LARGE SCALE GENOMIC DNA]</scope>
</reference>